<evidence type="ECO:0000313" key="3">
    <source>
        <dbReference type="Proteomes" id="UP000239007"/>
    </source>
</evidence>
<feature type="transmembrane region" description="Helical" evidence="1">
    <location>
        <begin position="33"/>
        <end position="54"/>
    </location>
</feature>
<dbReference type="AlphaFoldDB" id="A0A2S7UUQ3"/>
<protein>
    <submittedName>
        <fullName evidence="2">Uncharacterized protein</fullName>
    </submittedName>
</protein>
<dbReference type="Proteomes" id="UP000239007">
    <property type="component" value="Unassembled WGS sequence"/>
</dbReference>
<comment type="caution">
    <text evidence="2">The sequence shown here is derived from an EMBL/GenBank/DDBJ whole genome shotgun (WGS) entry which is preliminary data.</text>
</comment>
<organism evidence="2 3">
    <name type="scientific">Psychrosphaera saromensis</name>
    <dbReference type="NCBI Taxonomy" id="716813"/>
    <lineage>
        <taxon>Bacteria</taxon>
        <taxon>Pseudomonadati</taxon>
        <taxon>Pseudomonadota</taxon>
        <taxon>Gammaproteobacteria</taxon>
        <taxon>Alteromonadales</taxon>
        <taxon>Pseudoalteromonadaceae</taxon>
        <taxon>Psychrosphaera</taxon>
    </lineage>
</organism>
<dbReference type="EMBL" id="MSCH01000003">
    <property type="protein sequence ID" value="PQJ53458.1"/>
    <property type="molecule type" value="Genomic_DNA"/>
</dbReference>
<reference evidence="2 3" key="1">
    <citation type="submission" date="2016-12" db="EMBL/GenBank/DDBJ databases">
        <title>Diversity of luminous bacteria.</title>
        <authorList>
            <person name="Yoshizawa S."/>
            <person name="Kogure K."/>
        </authorList>
    </citation>
    <scope>NUCLEOTIDE SEQUENCE [LARGE SCALE GENOMIC DNA]</scope>
    <source>
        <strain evidence="2 3">SA4-48</strain>
    </source>
</reference>
<keyword evidence="1" id="KW-0812">Transmembrane</keyword>
<evidence type="ECO:0000313" key="2">
    <source>
        <dbReference type="EMBL" id="PQJ53458.1"/>
    </source>
</evidence>
<feature type="transmembrane region" description="Helical" evidence="1">
    <location>
        <begin position="9"/>
        <end position="27"/>
    </location>
</feature>
<dbReference type="RefSeq" id="WP_105051944.1">
    <property type="nucleotide sequence ID" value="NZ_BMYG01000003.1"/>
</dbReference>
<sequence length="223" mass="25307">MFAKAVKMFFYVLLYFAIISLIGVVLVNNQAPSSIMLTFIISVIVLFVPIFIVISNKVFRWKAETNTPVSVEEIEKRLSKFTVNDLTFTYDVNKGVYLLSPFEYTLTTRNEGRVENKTVKFYIKLWLDEANKKATFCDYLIETKKQRSSIFSVFGSGETEPQGTNSISSYFSMGKIRQKGMITLSTSATSSDGESFKFSTSAIHEELINLFTKNGWSVQGKVF</sequence>
<name>A0A2S7UUQ3_9GAMM</name>
<proteinExistence type="predicted"/>
<evidence type="ECO:0000256" key="1">
    <source>
        <dbReference type="SAM" id="Phobius"/>
    </source>
</evidence>
<accession>A0A2S7UUQ3</accession>
<keyword evidence="3" id="KW-1185">Reference proteome</keyword>
<keyword evidence="1" id="KW-0472">Membrane</keyword>
<gene>
    <name evidence="2" type="ORF">BTO11_07115</name>
</gene>
<keyword evidence="1" id="KW-1133">Transmembrane helix</keyword>